<dbReference type="Gene3D" id="1.25.40.20">
    <property type="entry name" value="Ankyrin repeat-containing domain"/>
    <property type="match status" value="2"/>
</dbReference>
<dbReference type="PROSITE" id="PS50088">
    <property type="entry name" value="ANK_REPEAT"/>
    <property type="match status" value="1"/>
</dbReference>
<name>C9SSL2_VERA1</name>
<gene>
    <name evidence="2" type="ORF">VDBG_07887</name>
</gene>
<dbReference type="InterPro" id="IPR002110">
    <property type="entry name" value="Ankyrin_rpt"/>
</dbReference>
<protein>
    <submittedName>
        <fullName evidence="2">Predicted protein</fullName>
    </submittedName>
</protein>
<dbReference type="GeneID" id="9529683"/>
<evidence type="ECO:0000256" key="1">
    <source>
        <dbReference type="PROSITE-ProRule" id="PRU00023"/>
    </source>
</evidence>
<evidence type="ECO:0000313" key="3">
    <source>
        <dbReference type="Proteomes" id="UP000008698"/>
    </source>
</evidence>
<dbReference type="Proteomes" id="UP000008698">
    <property type="component" value="Unassembled WGS sequence"/>
</dbReference>
<dbReference type="OMA" id="CPCSPEG"/>
<proteinExistence type="predicted"/>
<dbReference type="SMART" id="SM00248">
    <property type="entry name" value="ANK"/>
    <property type="match status" value="3"/>
</dbReference>
<reference evidence="3" key="1">
    <citation type="journal article" date="2011" name="PLoS Pathog.">
        <title>Comparative genomics yields insights into niche adaptation of plant vascular wilt pathogens.</title>
        <authorList>
            <person name="Klosterman S.J."/>
            <person name="Subbarao K.V."/>
            <person name="Kang S."/>
            <person name="Veronese P."/>
            <person name="Gold S.E."/>
            <person name="Thomma B.P.H.J."/>
            <person name="Chen Z."/>
            <person name="Henrissat B."/>
            <person name="Lee Y.-H."/>
            <person name="Park J."/>
            <person name="Garcia-Pedrajas M.D."/>
            <person name="Barbara D.J."/>
            <person name="Anchieta A."/>
            <person name="de Jonge R."/>
            <person name="Santhanam P."/>
            <person name="Maruthachalam K."/>
            <person name="Atallah Z."/>
            <person name="Amyotte S.G."/>
            <person name="Paz Z."/>
            <person name="Inderbitzin P."/>
            <person name="Hayes R.J."/>
            <person name="Heiman D.I."/>
            <person name="Young S."/>
            <person name="Zeng Q."/>
            <person name="Engels R."/>
            <person name="Galagan J."/>
            <person name="Cuomo C.A."/>
            <person name="Dobinson K.F."/>
            <person name="Ma L.-J."/>
        </authorList>
    </citation>
    <scope>NUCLEOTIDE SEQUENCE [LARGE SCALE GENOMIC DNA]</scope>
    <source>
        <strain evidence="3">VaMs.102 / ATCC MYA-4576 / FGSC 10136</strain>
    </source>
</reference>
<accession>C9SSL2</accession>
<keyword evidence="3" id="KW-1185">Reference proteome</keyword>
<feature type="repeat" description="ANK" evidence="1">
    <location>
        <begin position="417"/>
        <end position="447"/>
    </location>
</feature>
<dbReference type="KEGG" id="val:VDBG_07887"/>
<keyword evidence="1" id="KW-0040">ANK repeat</keyword>
<sequence length="837" mass="93927">MAEVFGIVSAGVGIMAFIGQVSATLEKVNDAHQFVKGKAAEEIASLQTQLHLLQIMLQTLQPGDDNDMDVLLTGYHWHQFNTIQTSLSKLSTKLHERLESSSSLRRPSWRLVSNKADRQLREEITSASLKIQALIQVILLHAVVRPRQLPPKPGIEVHELPPVKVPIEDLCITDTIADNMLLVQSSIEQARSETVIMNKTVEKVETTCEPNTFTSRTTSFIGQPRRNDVYTCSNPGCCCKCHITAKIQRRFWAFEYTPLSIYLSDCDDNLCNSRRVRLGFRVAFSQYGIPFAVSIGFEAISEAGMRTLQPTLRTQQIVKYTSPGFQILWLAIQNFVTVDQAKEQLSDFFQREPTARNHVDPSGKGYLEVQVSHQLWYSAHIIDFGTGHALVVNTMQIQKTTVWIHRTPCLEACATPLGQTPLHLAVVDDQILDLILNSGHNVDVMDSFGDTPLAYAIRLGRWYPISRLLTYGASLPMGSLGSSFSELMSSYGDIDIVSSALALIQKLRGADVAQSVIGGLVHAGFIVNESRRSKNYQEIYDMLMGRWTSSSIIKYEVRGRSIMHVVSTVQEARNLVQRGFNRFDLASSYGHLAIHEHAYQDRDSLVEFCIEHGSNLEHKDKYGLNAFSSAFSRLRFSWKGHKASCMLSSRRILRAGTNVRKGGRCKCVCTSADIGCSSAEKRIHADIVGPRDYHCPSWITTLQYQSLLGDFQGVQSSRTALLGVIRRLEFDALRMTHACRCCRNGSYQVLKDTHIDETPVEQSHLLHRLDSSMMNLRARPLSTLQREFLLRFKQSPAARLHKSSRRLRPANWQVSKQSLINVLTFATKTVSLAVIGL</sequence>
<dbReference type="InterPro" id="IPR036770">
    <property type="entry name" value="Ankyrin_rpt-contain_sf"/>
</dbReference>
<dbReference type="OrthoDB" id="3200163at2759"/>
<dbReference type="RefSeq" id="XP_003001628.1">
    <property type="nucleotide sequence ID" value="XM_003001582.1"/>
</dbReference>
<dbReference type="Pfam" id="PF00023">
    <property type="entry name" value="Ank"/>
    <property type="match status" value="1"/>
</dbReference>
<dbReference type="AlphaFoldDB" id="C9SSL2"/>
<dbReference type="EMBL" id="DS985224">
    <property type="protein sequence ID" value="EEY21777.1"/>
    <property type="molecule type" value="Genomic_DNA"/>
</dbReference>
<organism evidence="3">
    <name type="scientific">Verticillium alfalfae (strain VaMs.102 / ATCC MYA-4576 / FGSC 10136)</name>
    <name type="common">Verticillium wilt of alfalfa</name>
    <name type="synonym">Verticillium albo-atrum</name>
    <dbReference type="NCBI Taxonomy" id="526221"/>
    <lineage>
        <taxon>Eukaryota</taxon>
        <taxon>Fungi</taxon>
        <taxon>Dikarya</taxon>
        <taxon>Ascomycota</taxon>
        <taxon>Pezizomycotina</taxon>
        <taxon>Sordariomycetes</taxon>
        <taxon>Hypocreomycetidae</taxon>
        <taxon>Glomerellales</taxon>
        <taxon>Plectosphaerellaceae</taxon>
        <taxon>Verticillium</taxon>
    </lineage>
</organism>
<dbReference type="SUPFAM" id="SSF48403">
    <property type="entry name" value="Ankyrin repeat"/>
    <property type="match status" value="1"/>
</dbReference>
<evidence type="ECO:0000313" key="2">
    <source>
        <dbReference type="EMBL" id="EEY21777.1"/>
    </source>
</evidence>
<dbReference type="eggNOG" id="ENOG502RATF">
    <property type="taxonomic scope" value="Eukaryota"/>
</dbReference>
<dbReference type="HOGENOM" id="CLU_010915_0_0_1"/>